<organism evidence="6 7">
    <name type="scientific">Hondaea fermentalgiana</name>
    <dbReference type="NCBI Taxonomy" id="2315210"/>
    <lineage>
        <taxon>Eukaryota</taxon>
        <taxon>Sar</taxon>
        <taxon>Stramenopiles</taxon>
        <taxon>Bigyra</taxon>
        <taxon>Labyrinthulomycetes</taxon>
        <taxon>Thraustochytrida</taxon>
        <taxon>Thraustochytriidae</taxon>
        <taxon>Hondaea</taxon>
    </lineage>
</organism>
<dbReference type="GO" id="GO:0005852">
    <property type="term" value="C:eukaryotic translation initiation factor 3 complex"/>
    <property type="evidence" value="ECO:0007669"/>
    <property type="project" value="InterPro"/>
</dbReference>
<sequence length="569" mass="65326">MASFYLPEVHVNIEGWGPTTLPEKFVRLPFATFGKNDKLGRAADFSASKFGRGRFRDREREAAEREAAAQAEANGETFKMVEDPDKKAKTIRSMRGRSFRGRWQSNRRWHAKRNEQEPEKLLQGKKAKYLVQHARRGKQWRGRGGRPRQRWNQRNLPTVEPSVKVGPDWKILEQFELPALTKLQMAPPKAEDLKTCGHLYRFDDKLDRVSTRLPQKVKRFNNVQFNATTTIDDPVMQEYAQEYARKGSGERVLFATDELLAHLMAAPRSVKPWDVYFTRMENGLMFLDKREDSGLEMLTVNETMAQRQPQENEKLTIAAYDQPEKLSIEASAINQSFSQQAVDKEGKKKTFPAPNPFWDPEEEEEGTEPASFAYKYRKWKLSDDLSLVARTELHGYMRKNLPGKKGNHYLTLFAINEANPKISGAAPWRSKIDSSRGAVIATELKNNACKMGKWTAQSLIAGADYMKIGFVSRASVKDPFNHNILATQSYKPKDFAAQINMQETNMWGIIKSLADIIYKHPAGKYVLLKDPNKPIIQIYSVPMSYADQDSDEDEDDEDYDDEDDEEYEQ</sequence>
<evidence type="ECO:0000313" key="7">
    <source>
        <dbReference type="Proteomes" id="UP000241890"/>
    </source>
</evidence>
<dbReference type="InterPro" id="IPR007783">
    <property type="entry name" value="eIF3d"/>
</dbReference>
<dbReference type="InParanoid" id="A0A2R5GM21"/>
<dbReference type="PANTHER" id="PTHR12399:SF0">
    <property type="entry name" value="EUKARYOTIC TRANSLATION INITIATION FACTOR 3 SUBUNIT D"/>
    <property type="match status" value="1"/>
</dbReference>
<comment type="caution">
    <text evidence="6">The sequence shown here is derived from an EMBL/GenBank/DDBJ whole genome shotgun (WGS) entry which is preliminary data.</text>
</comment>
<accession>A0A2R5GM21</accession>
<dbReference type="Pfam" id="PF05091">
    <property type="entry name" value="eIF-3_zeta"/>
    <property type="match status" value="1"/>
</dbReference>
<feature type="compositionally biased region" description="Basic residues" evidence="5">
    <location>
        <begin position="134"/>
        <end position="151"/>
    </location>
</feature>
<keyword evidence="7" id="KW-1185">Reference proteome</keyword>
<dbReference type="FunCoup" id="A0A2R5GM21">
    <property type="interactions" value="609"/>
</dbReference>
<evidence type="ECO:0000256" key="2">
    <source>
        <dbReference type="ARBA" id="ARBA00022540"/>
    </source>
</evidence>
<proteinExistence type="predicted"/>
<dbReference type="EMBL" id="BEYU01000110">
    <property type="protein sequence ID" value="GBG31930.1"/>
    <property type="molecule type" value="Genomic_DNA"/>
</dbReference>
<dbReference type="OrthoDB" id="16538at2759"/>
<dbReference type="GO" id="GO:0003723">
    <property type="term" value="F:RNA binding"/>
    <property type="evidence" value="ECO:0007669"/>
    <property type="project" value="UniProtKB-KW"/>
</dbReference>
<gene>
    <name evidence="6" type="ORF">FCC1311_081552</name>
</gene>
<evidence type="ECO:0000256" key="4">
    <source>
        <dbReference type="ARBA" id="ARBA00022917"/>
    </source>
</evidence>
<feature type="region of interest" description="Disordered" evidence="5">
    <location>
        <begin position="543"/>
        <end position="569"/>
    </location>
</feature>
<protein>
    <submittedName>
        <fullName evidence="6">Eukaryotic translation initiation factor 3 subunit D</fullName>
    </submittedName>
</protein>
<evidence type="ECO:0000313" key="6">
    <source>
        <dbReference type="EMBL" id="GBG31930.1"/>
    </source>
</evidence>
<keyword evidence="1" id="KW-0963">Cytoplasm</keyword>
<dbReference type="AlphaFoldDB" id="A0A2R5GM21"/>
<reference evidence="6 7" key="1">
    <citation type="submission" date="2017-12" db="EMBL/GenBank/DDBJ databases">
        <title>Sequencing, de novo assembly and annotation of complete genome of a new Thraustochytrid species, strain FCC1311.</title>
        <authorList>
            <person name="Sedici K."/>
            <person name="Godart F."/>
            <person name="Aiese Cigliano R."/>
            <person name="Sanseverino W."/>
            <person name="Barakat M."/>
            <person name="Ortet P."/>
            <person name="Marechal E."/>
            <person name="Cagnac O."/>
            <person name="Amato A."/>
        </authorList>
    </citation>
    <scope>NUCLEOTIDE SEQUENCE [LARGE SCALE GENOMIC DNA]</scope>
</reference>
<evidence type="ECO:0000256" key="3">
    <source>
        <dbReference type="ARBA" id="ARBA00022884"/>
    </source>
</evidence>
<keyword evidence="2 6" id="KW-0396">Initiation factor</keyword>
<evidence type="ECO:0000256" key="5">
    <source>
        <dbReference type="SAM" id="MobiDB-lite"/>
    </source>
</evidence>
<keyword evidence="3" id="KW-0694">RNA-binding</keyword>
<dbReference type="PIRSF" id="PIRSF016281">
    <property type="entry name" value="EIF-3_zeta"/>
    <property type="match status" value="1"/>
</dbReference>
<keyword evidence="4" id="KW-0648">Protein biosynthesis</keyword>
<dbReference type="PANTHER" id="PTHR12399">
    <property type="entry name" value="EUKARYOTIC TRANSLATION INITIATION FACTOR 3 SUBUNIT 7"/>
    <property type="match status" value="1"/>
</dbReference>
<feature type="compositionally biased region" description="Acidic residues" evidence="5">
    <location>
        <begin position="548"/>
        <end position="569"/>
    </location>
</feature>
<feature type="region of interest" description="Disordered" evidence="5">
    <location>
        <begin position="134"/>
        <end position="154"/>
    </location>
</feature>
<dbReference type="Proteomes" id="UP000241890">
    <property type="component" value="Unassembled WGS sequence"/>
</dbReference>
<feature type="region of interest" description="Disordered" evidence="5">
    <location>
        <begin position="341"/>
        <end position="366"/>
    </location>
</feature>
<name>A0A2R5GM21_9STRA</name>
<dbReference type="GO" id="GO:0003743">
    <property type="term" value="F:translation initiation factor activity"/>
    <property type="evidence" value="ECO:0007669"/>
    <property type="project" value="UniProtKB-KW"/>
</dbReference>
<evidence type="ECO:0000256" key="1">
    <source>
        <dbReference type="ARBA" id="ARBA00022490"/>
    </source>
</evidence>